<dbReference type="EMBL" id="GGEC01001433">
    <property type="protein sequence ID" value="MBW81916.1"/>
    <property type="molecule type" value="Transcribed_RNA"/>
</dbReference>
<dbReference type="InterPro" id="IPR007612">
    <property type="entry name" value="LOR"/>
</dbReference>
<dbReference type="InterPro" id="IPR025659">
    <property type="entry name" value="Tubby-like_C"/>
</dbReference>
<dbReference type="PANTHER" id="PTHR31087">
    <property type="match status" value="1"/>
</dbReference>
<name>A0A2P2IKZ6_RHIMU</name>
<sequence>MASSAAEPKYQAAASSHIPVDLFISKKHPGLARGDLGFADSSGNIVFRAIRHASSGSQKSSDHSKRLVLDAFGNPLFSICRTHKGSWQAFKGADDEEKDSVFRVQRTLNKFMRTELEAFLVGENIGVPTSDLKVKGFPFKRSCTIYTGNSIVAQTSLMYKLHQIFVGRSKFRLTIFPESVDHALIVALIVIFLDA</sequence>
<comment type="similarity">
    <text evidence="1">Belongs to the LOR family.</text>
</comment>
<dbReference type="SUPFAM" id="SSF54518">
    <property type="entry name" value="Tubby C-terminal domain-like"/>
    <property type="match status" value="1"/>
</dbReference>
<proteinExistence type="inferred from homology"/>
<organism evidence="2">
    <name type="scientific">Rhizophora mucronata</name>
    <name type="common">Asiatic mangrove</name>
    <dbReference type="NCBI Taxonomy" id="61149"/>
    <lineage>
        <taxon>Eukaryota</taxon>
        <taxon>Viridiplantae</taxon>
        <taxon>Streptophyta</taxon>
        <taxon>Embryophyta</taxon>
        <taxon>Tracheophyta</taxon>
        <taxon>Spermatophyta</taxon>
        <taxon>Magnoliopsida</taxon>
        <taxon>eudicotyledons</taxon>
        <taxon>Gunneridae</taxon>
        <taxon>Pentapetalae</taxon>
        <taxon>rosids</taxon>
        <taxon>fabids</taxon>
        <taxon>Malpighiales</taxon>
        <taxon>Rhizophoraceae</taxon>
        <taxon>Rhizophora</taxon>
    </lineage>
</organism>
<protein>
    <submittedName>
        <fullName evidence="2">Protein LURP-one-related 7</fullName>
    </submittedName>
</protein>
<dbReference type="InterPro" id="IPR038595">
    <property type="entry name" value="LOR_sf"/>
</dbReference>
<evidence type="ECO:0000313" key="2">
    <source>
        <dbReference type="EMBL" id="MBW81916.1"/>
    </source>
</evidence>
<reference evidence="2" key="1">
    <citation type="submission" date="2018-02" db="EMBL/GenBank/DDBJ databases">
        <title>Rhizophora mucronata_Transcriptome.</title>
        <authorList>
            <person name="Meera S.P."/>
            <person name="Sreeshan A."/>
            <person name="Augustine A."/>
        </authorList>
    </citation>
    <scope>NUCLEOTIDE SEQUENCE</scope>
    <source>
        <tissue evidence="2">Leaf</tissue>
    </source>
</reference>
<dbReference type="Pfam" id="PF04525">
    <property type="entry name" value="LOR"/>
    <property type="match status" value="1"/>
</dbReference>
<dbReference type="Gene3D" id="2.40.160.200">
    <property type="entry name" value="LURP1-related"/>
    <property type="match status" value="1"/>
</dbReference>
<dbReference type="AlphaFoldDB" id="A0A2P2IKZ6"/>
<dbReference type="PANTHER" id="PTHR31087:SF85">
    <property type="entry name" value="PROTEIN LURP-ONE-RELATED 7"/>
    <property type="match status" value="1"/>
</dbReference>
<accession>A0A2P2IKZ6</accession>
<evidence type="ECO:0000256" key="1">
    <source>
        <dbReference type="ARBA" id="ARBA00005437"/>
    </source>
</evidence>